<keyword evidence="2" id="KW-0175">Coiled coil</keyword>
<reference evidence="4 5" key="1">
    <citation type="submission" date="2020-08" db="EMBL/GenBank/DDBJ databases">
        <title>A Genomic Blueprint of the Chicken Gut Microbiome.</title>
        <authorList>
            <person name="Gilroy R."/>
            <person name="Ravi A."/>
            <person name="Getino M."/>
            <person name="Pursley I."/>
            <person name="Horton D.L."/>
            <person name="Alikhan N.-F."/>
            <person name="Baker D."/>
            <person name="Gharbi K."/>
            <person name="Hall N."/>
            <person name="Watson M."/>
            <person name="Adriaenssens E.M."/>
            <person name="Foster-Nyarko E."/>
            <person name="Jarju S."/>
            <person name="Secka A."/>
            <person name="Antonio M."/>
            <person name="Oren A."/>
            <person name="Chaudhuri R."/>
            <person name="La Ragione R.M."/>
            <person name="Hildebrand F."/>
            <person name="Pallen M.J."/>
        </authorList>
    </citation>
    <scope>NUCLEOTIDE SEQUENCE [LARGE SCALE GENOMIC DNA]</scope>
    <source>
        <strain evidence="4 5">Sa1BUA6</strain>
    </source>
</reference>
<gene>
    <name evidence="4" type="ORF">H9629_02930</name>
</gene>
<dbReference type="RefSeq" id="WP_191730514.1">
    <property type="nucleotide sequence ID" value="NZ_JACSPT010000002.1"/>
</dbReference>
<dbReference type="Gene3D" id="3.30.2400.10">
    <property type="entry name" value="Major capsid protein gp5"/>
    <property type="match status" value="1"/>
</dbReference>
<dbReference type="InterPro" id="IPR024455">
    <property type="entry name" value="Phage_capsid"/>
</dbReference>
<evidence type="ECO:0000256" key="1">
    <source>
        <dbReference type="ARBA" id="ARBA00004328"/>
    </source>
</evidence>
<comment type="subcellular location">
    <subcellularLocation>
        <location evidence="1">Virion</location>
    </subcellularLocation>
</comment>
<evidence type="ECO:0000313" key="4">
    <source>
        <dbReference type="EMBL" id="MBD8008302.1"/>
    </source>
</evidence>
<dbReference type="Pfam" id="PF05065">
    <property type="entry name" value="Phage_capsid"/>
    <property type="match status" value="1"/>
</dbReference>
<proteinExistence type="predicted"/>
<protein>
    <submittedName>
        <fullName evidence="4">Phage major capsid protein</fullName>
    </submittedName>
</protein>
<sequence>MTDQTKDQAAQALKDVNTGLKNLTEKVQPMAENALNEAKKAGELSTETKAAVDKALTDLNNLRQAQNDLQVKLGEAEQLFARGGTGNPGAQVDARAGDLAVKDEQIISFASNATSGKRISVAVPRNALTSFAVNPVDGSTRIVTAPNQRVTIRDLLAPGQTASNAIAYLRETGFTNNAAPVAENTTKPYSELTFEEVLEGVKTIAHMLKASKQILDDLPQLQSFINGRLLNGLKRVEDAQLLFGSGTGNNLHGIYTQATAYSAPITIASPTRVDTMRLAMLQAALADVFATGHVMHMNDWTAIELQKDTTGAYLFTNPFSPNTPSLWGLPVADTNHAAMVGNFLTGSFADAAQIFDREDANVVISTENADDFEKNMISIRCEERLALAVYRPEAFVKGAFPVPAP</sequence>
<dbReference type="EMBL" id="JACSPT010000002">
    <property type="protein sequence ID" value="MBD8008302.1"/>
    <property type="molecule type" value="Genomic_DNA"/>
</dbReference>
<comment type="caution">
    <text evidence="4">The sequence shown here is derived from an EMBL/GenBank/DDBJ whole genome shotgun (WGS) entry which is preliminary data.</text>
</comment>
<feature type="domain" description="Phage capsid-like C-terminal" evidence="3">
    <location>
        <begin position="136"/>
        <end position="399"/>
    </location>
</feature>
<dbReference type="InterPro" id="IPR054612">
    <property type="entry name" value="Phage_capsid-like_C"/>
</dbReference>
<name>A0ABR8VUA6_9GAMM</name>
<evidence type="ECO:0000256" key="2">
    <source>
        <dbReference type="SAM" id="Coils"/>
    </source>
</evidence>
<dbReference type="Gene3D" id="3.30.2320.10">
    <property type="entry name" value="hypothetical protein PF0899 domain"/>
    <property type="match status" value="1"/>
</dbReference>
<dbReference type="NCBIfam" id="TIGR01554">
    <property type="entry name" value="major_cap_HK97"/>
    <property type="match status" value="1"/>
</dbReference>
<dbReference type="SUPFAM" id="SSF56563">
    <property type="entry name" value="Major capsid protein gp5"/>
    <property type="match status" value="1"/>
</dbReference>
<evidence type="ECO:0000259" key="3">
    <source>
        <dbReference type="Pfam" id="PF05065"/>
    </source>
</evidence>
<organism evidence="4 5">
    <name type="scientific">Acinetobacter pecorum</name>
    <dbReference type="NCBI Taxonomy" id="2762215"/>
    <lineage>
        <taxon>Bacteria</taxon>
        <taxon>Pseudomonadati</taxon>
        <taxon>Pseudomonadota</taxon>
        <taxon>Gammaproteobacteria</taxon>
        <taxon>Moraxellales</taxon>
        <taxon>Moraxellaceae</taxon>
        <taxon>Acinetobacter</taxon>
    </lineage>
</organism>
<feature type="coiled-coil region" evidence="2">
    <location>
        <begin position="52"/>
        <end position="79"/>
    </location>
</feature>
<dbReference type="Proteomes" id="UP000621930">
    <property type="component" value="Unassembled WGS sequence"/>
</dbReference>
<evidence type="ECO:0000313" key="5">
    <source>
        <dbReference type="Proteomes" id="UP000621930"/>
    </source>
</evidence>
<keyword evidence="5" id="KW-1185">Reference proteome</keyword>
<accession>A0ABR8VUA6</accession>